<sequence>MTFYAQSERFARRIEYSIDFYPAKLYPQRICVLNEQNSLSSKNHSY</sequence>
<dbReference type="AlphaFoldDB" id="A0A1I7W6F8"/>
<proteinExistence type="predicted"/>
<evidence type="ECO:0000313" key="2">
    <source>
        <dbReference type="WBParaSite" id="Hba_00195"/>
    </source>
</evidence>
<reference evidence="2" key="1">
    <citation type="submission" date="2016-11" db="UniProtKB">
        <authorList>
            <consortium name="WormBaseParasite"/>
        </authorList>
    </citation>
    <scope>IDENTIFICATION</scope>
</reference>
<keyword evidence="1" id="KW-1185">Reference proteome</keyword>
<accession>A0A1I7W6F8</accession>
<dbReference type="WBParaSite" id="Hba_00195">
    <property type="protein sequence ID" value="Hba_00195"/>
    <property type="gene ID" value="Hba_00195"/>
</dbReference>
<dbReference type="Proteomes" id="UP000095283">
    <property type="component" value="Unplaced"/>
</dbReference>
<name>A0A1I7W6F8_HETBA</name>
<protein>
    <submittedName>
        <fullName evidence="2">Uncharacterized protein</fullName>
    </submittedName>
</protein>
<evidence type="ECO:0000313" key="1">
    <source>
        <dbReference type="Proteomes" id="UP000095283"/>
    </source>
</evidence>
<organism evidence="1 2">
    <name type="scientific">Heterorhabditis bacteriophora</name>
    <name type="common">Entomopathogenic nematode worm</name>
    <dbReference type="NCBI Taxonomy" id="37862"/>
    <lineage>
        <taxon>Eukaryota</taxon>
        <taxon>Metazoa</taxon>
        <taxon>Ecdysozoa</taxon>
        <taxon>Nematoda</taxon>
        <taxon>Chromadorea</taxon>
        <taxon>Rhabditida</taxon>
        <taxon>Rhabditina</taxon>
        <taxon>Rhabditomorpha</taxon>
        <taxon>Strongyloidea</taxon>
        <taxon>Heterorhabditidae</taxon>
        <taxon>Heterorhabditis</taxon>
    </lineage>
</organism>